<name>G0QSK4_ICHMU</name>
<keyword evidence="4" id="KW-1185">Reference proteome</keyword>
<dbReference type="PANTHER" id="PTHR11839">
    <property type="entry name" value="UDP/ADP-SUGAR PYROPHOSPHATASE"/>
    <property type="match status" value="1"/>
</dbReference>
<organism evidence="3 4">
    <name type="scientific">Ichthyophthirius multifiliis</name>
    <name type="common">White spot disease agent</name>
    <name type="synonym">Ich</name>
    <dbReference type="NCBI Taxonomy" id="5932"/>
    <lineage>
        <taxon>Eukaryota</taxon>
        <taxon>Sar</taxon>
        <taxon>Alveolata</taxon>
        <taxon>Ciliophora</taxon>
        <taxon>Intramacronucleata</taxon>
        <taxon>Oligohymenophorea</taxon>
        <taxon>Hymenostomatida</taxon>
        <taxon>Ophryoglenina</taxon>
        <taxon>Ichthyophthirius</taxon>
    </lineage>
</organism>
<dbReference type="RefSeq" id="XP_004035289.1">
    <property type="nucleotide sequence ID" value="XM_004035241.1"/>
</dbReference>
<dbReference type="OMA" id="AKLYHWA"/>
<gene>
    <name evidence="3" type="ORF">IMG5_101750</name>
</gene>
<evidence type="ECO:0000259" key="2">
    <source>
        <dbReference type="Pfam" id="PF00293"/>
    </source>
</evidence>
<dbReference type="Gene3D" id="3.90.79.10">
    <property type="entry name" value="Nucleoside Triphosphate Pyrophosphohydrolase"/>
    <property type="match status" value="1"/>
</dbReference>
<dbReference type="Pfam" id="PF00293">
    <property type="entry name" value="NUDIX"/>
    <property type="match status" value="1"/>
</dbReference>
<dbReference type="GO" id="GO:0047631">
    <property type="term" value="F:ADP-ribose diphosphatase activity"/>
    <property type="evidence" value="ECO:0007669"/>
    <property type="project" value="UniProtKB-EC"/>
</dbReference>
<feature type="domain" description="Nudix hydrolase" evidence="2">
    <location>
        <begin position="54"/>
        <end position="153"/>
    </location>
</feature>
<protein>
    <submittedName>
        <fullName evidence="3">Nudix family, putative</fullName>
        <ecNumber evidence="3">3.6.1.13</ecNumber>
    </submittedName>
</protein>
<dbReference type="Proteomes" id="UP000008983">
    <property type="component" value="Unassembled WGS sequence"/>
</dbReference>
<dbReference type="InParanoid" id="G0QSK4"/>
<dbReference type="SUPFAM" id="SSF55811">
    <property type="entry name" value="Nudix"/>
    <property type="match status" value="1"/>
</dbReference>
<sequence>MKKQVFKNAYTGKWLKFLYVDYENKGKLIKNYEIIQRVSNNNDQDNLTLGKTHGVSVYPIIDNKKLIVIANFRIPVNKYVLEIPSGLLESQDYLQEGLRELKEETGYLGQKEINILNGEEQPFYYIDPWKSNESGRLMLIHIDQSENGNIQTDLEDAGDINVHIQI</sequence>
<dbReference type="PANTHER" id="PTHR11839:SF1">
    <property type="entry name" value="ADP-SUGAR PYROPHOSPHATASE"/>
    <property type="match status" value="1"/>
</dbReference>
<dbReference type="OrthoDB" id="10249920at2759"/>
<dbReference type="eggNOG" id="KOG3041">
    <property type="taxonomic scope" value="Eukaryota"/>
</dbReference>
<dbReference type="STRING" id="857967.G0QSK4"/>
<accession>G0QSK4</accession>
<reference evidence="3 4" key="1">
    <citation type="submission" date="2011-07" db="EMBL/GenBank/DDBJ databases">
        <authorList>
            <person name="Coyne R."/>
            <person name="Brami D."/>
            <person name="Johnson J."/>
            <person name="Hostetler J."/>
            <person name="Hannick L."/>
            <person name="Clark T."/>
            <person name="Cassidy-Hanley D."/>
            <person name="Inman J."/>
        </authorList>
    </citation>
    <scope>NUCLEOTIDE SEQUENCE [LARGE SCALE GENOMIC DNA]</scope>
    <source>
        <strain evidence="3 4">G5</strain>
    </source>
</reference>
<evidence type="ECO:0000313" key="3">
    <source>
        <dbReference type="EMBL" id="EGR31803.1"/>
    </source>
</evidence>
<dbReference type="EC" id="3.6.1.13" evidence="3"/>
<dbReference type="EMBL" id="GL983814">
    <property type="protein sequence ID" value="EGR31803.1"/>
    <property type="molecule type" value="Genomic_DNA"/>
</dbReference>
<proteinExistence type="predicted"/>
<dbReference type="GeneID" id="14907953"/>
<dbReference type="GO" id="GO:0006753">
    <property type="term" value="P:nucleoside phosphate metabolic process"/>
    <property type="evidence" value="ECO:0007669"/>
    <property type="project" value="TreeGrafter"/>
</dbReference>
<dbReference type="GO" id="GO:0019693">
    <property type="term" value="P:ribose phosphate metabolic process"/>
    <property type="evidence" value="ECO:0007669"/>
    <property type="project" value="TreeGrafter"/>
</dbReference>
<evidence type="ECO:0000313" key="4">
    <source>
        <dbReference type="Proteomes" id="UP000008983"/>
    </source>
</evidence>
<keyword evidence="1 3" id="KW-0378">Hydrolase</keyword>
<dbReference type="InterPro" id="IPR000086">
    <property type="entry name" value="NUDIX_hydrolase_dom"/>
</dbReference>
<dbReference type="InterPro" id="IPR015797">
    <property type="entry name" value="NUDIX_hydrolase-like_dom_sf"/>
</dbReference>
<evidence type="ECO:0000256" key="1">
    <source>
        <dbReference type="ARBA" id="ARBA00022801"/>
    </source>
</evidence>
<dbReference type="AlphaFoldDB" id="G0QSK4"/>